<sequence>MDSTILIPVLITSLIWIIISIIVYVVSKKRTEHILRASNEKLEQAHTEFTNKLETLLYKKNEALREAYNNGFLDAETKKGLSIQIIPWKEEVNSSTLFKNKKSIKVGYKHQLFSNGMPCFEPHITVVEDINLDQLNEEHVHRVFDNLELVMNTIPNTGHIAVKVLGSGKDMAQSILKLAKKKRA</sequence>
<evidence type="ECO:0000256" key="1">
    <source>
        <dbReference type="SAM" id="Phobius"/>
    </source>
</evidence>
<feature type="transmembrane region" description="Helical" evidence="1">
    <location>
        <begin position="6"/>
        <end position="26"/>
    </location>
</feature>
<accession>A0ABV5FFA7</accession>
<reference evidence="2 3" key="1">
    <citation type="submission" date="2024-09" db="EMBL/GenBank/DDBJ databases">
        <authorList>
            <person name="Sun Q."/>
            <person name="Mori K."/>
        </authorList>
    </citation>
    <scope>NUCLEOTIDE SEQUENCE [LARGE SCALE GENOMIC DNA]</scope>
    <source>
        <strain evidence="2 3">CECT 8622</strain>
    </source>
</reference>
<evidence type="ECO:0000313" key="3">
    <source>
        <dbReference type="Proteomes" id="UP001589585"/>
    </source>
</evidence>
<protein>
    <recommendedName>
        <fullName evidence="4">2'-5' RNA ligase superfamily protein</fullName>
    </recommendedName>
</protein>
<keyword evidence="1" id="KW-0472">Membrane</keyword>
<dbReference type="RefSeq" id="WP_379862395.1">
    <property type="nucleotide sequence ID" value="NZ_JBHMFC010000105.1"/>
</dbReference>
<evidence type="ECO:0000313" key="2">
    <source>
        <dbReference type="EMBL" id="MFB9058147.1"/>
    </source>
</evidence>
<proteinExistence type="predicted"/>
<keyword evidence="1" id="KW-0812">Transmembrane</keyword>
<dbReference type="Proteomes" id="UP001589585">
    <property type="component" value="Unassembled WGS sequence"/>
</dbReference>
<evidence type="ECO:0008006" key="4">
    <source>
        <dbReference type="Google" id="ProtNLM"/>
    </source>
</evidence>
<name>A0ABV5FFA7_9FLAO</name>
<dbReference type="InterPro" id="IPR012386">
    <property type="entry name" value="Cyclic-nucl_3Pdiesterase"/>
</dbReference>
<keyword evidence="1" id="KW-1133">Transmembrane helix</keyword>
<dbReference type="EMBL" id="JBHMFC010000105">
    <property type="protein sequence ID" value="MFB9058147.1"/>
    <property type="molecule type" value="Genomic_DNA"/>
</dbReference>
<keyword evidence="3" id="KW-1185">Reference proteome</keyword>
<gene>
    <name evidence="2" type="ORF">ACFFU9_15490</name>
</gene>
<dbReference type="Pfam" id="PF07823">
    <property type="entry name" value="CPDase"/>
    <property type="match status" value="1"/>
</dbReference>
<organism evidence="2 3">
    <name type="scientific">Mariniflexile ostreae</name>
    <dbReference type="NCBI Taxonomy" id="1520892"/>
    <lineage>
        <taxon>Bacteria</taxon>
        <taxon>Pseudomonadati</taxon>
        <taxon>Bacteroidota</taxon>
        <taxon>Flavobacteriia</taxon>
        <taxon>Flavobacteriales</taxon>
        <taxon>Flavobacteriaceae</taxon>
        <taxon>Mariniflexile</taxon>
    </lineage>
</organism>
<comment type="caution">
    <text evidence="2">The sequence shown here is derived from an EMBL/GenBank/DDBJ whole genome shotgun (WGS) entry which is preliminary data.</text>
</comment>